<dbReference type="GO" id="GO:0005737">
    <property type="term" value="C:cytoplasm"/>
    <property type="evidence" value="ECO:0007669"/>
    <property type="project" value="TreeGrafter"/>
</dbReference>
<evidence type="ECO:0000256" key="4">
    <source>
        <dbReference type="ARBA" id="ARBA00022679"/>
    </source>
</evidence>
<dbReference type="FunFam" id="1.10.10.2670:FF:000001">
    <property type="entry name" value="E3 ubiquitin-protein ligase UBR2 isoform X1"/>
    <property type="match status" value="1"/>
</dbReference>
<dbReference type="InterPro" id="IPR055194">
    <property type="entry name" value="UBR1-like_WH"/>
</dbReference>
<evidence type="ECO:0000313" key="15">
    <source>
        <dbReference type="Ensembl" id="ENSLCAP00010031841.1"/>
    </source>
</evidence>
<evidence type="ECO:0000256" key="5">
    <source>
        <dbReference type="ARBA" id="ARBA00022723"/>
    </source>
</evidence>
<dbReference type="SMART" id="SM00396">
    <property type="entry name" value="ZnF_UBR1"/>
    <property type="match status" value="1"/>
</dbReference>
<keyword evidence="6 12" id="KW-0863">Zinc-finger</keyword>
<evidence type="ECO:0000256" key="12">
    <source>
        <dbReference type="RuleBase" id="RU366018"/>
    </source>
</evidence>
<dbReference type="InterPro" id="IPR047508">
    <property type="entry name" value="UBR-box_UBR2"/>
</dbReference>
<evidence type="ECO:0000256" key="13">
    <source>
        <dbReference type="SAM" id="MobiDB-lite"/>
    </source>
</evidence>
<evidence type="ECO:0000256" key="1">
    <source>
        <dbReference type="ARBA" id="ARBA00000900"/>
    </source>
</evidence>
<dbReference type="PANTHER" id="PTHR21497">
    <property type="entry name" value="UBIQUITIN LIGASE E3 ALPHA-RELATED"/>
    <property type="match status" value="1"/>
</dbReference>
<evidence type="ECO:0000259" key="14">
    <source>
        <dbReference type="PROSITE" id="PS51157"/>
    </source>
</evidence>
<evidence type="ECO:0000256" key="3">
    <source>
        <dbReference type="ARBA" id="ARBA00022553"/>
    </source>
</evidence>
<organism evidence="15 16">
    <name type="scientific">Lates calcarifer</name>
    <name type="common">Barramundi</name>
    <name type="synonym">Holocentrus calcarifer</name>
    <dbReference type="NCBI Taxonomy" id="8187"/>
    <lineage>
        <taxon>Eukaryota</taxon>
        <taxon>Metazoa</taxon>
        <taxon>Chordata</taxon>
        <taxon>Craniata</taxon>
        <taxon>Vertebrata</taxon>
        <taxon>Euteleostomi</taxon>
        <taxon>Actinopterygii</taxon>
        <taxon>Neopterygii</taxon>
        <taxon>Teleostei</taxon>
        <taxon>Neoteleostei</taxon>
        <taxon>Acanthomorphata</taxon>
        <taxon>Carangaria</taxon>
        <taxon>Carangaria incertae sedis</taxon>
        <taxon>Centropomidae</taxon>
        <taxon>Lates</taxon>
    </lineage>
</organism>
<reference evidence="15" key="2">
    <citation type="submission" date="2025-08" db="UniProtKB">
        <authorList>
            <consortium name="Ensembl"/>
        </authorList>
    </citation>
    <scope>IDENTIFICATION</scope>
</reference>
<dbReference type="Gene3D" id="2.10.110.30">
    <property type="match status" value="1"/>
</dbReference>
<protein>
    <recommendedName>
        <fullName evidence="12">E3 ubiquitin-protein ligase</fullName>
        <ecNumber evidence="12">2.3.2.27</ecNumber>
    </recommendedName>
</protein>
<dbReference type="Pfam" id="PF02207">
    <property type="entry name" value="zf-UBR"/>
    <property type="match status" value="1"/>
</dbReference>
<dbReference type="Pfam" id="PF18995">
    <property type="entry name" value="PRT6_C"/>
    <property type="match status" value="1"/>
</dbReference>
<evidence type="ECO:0000256" key="7">
    <source>
        <dbReference type="ARBA" id="ARBA00022786"/>
    </source>
</evidence>
<evidence type="ECO:0000256" key="2">
    <source>
        <dbReference type="ARBA" id="ARBA00004906"/>
    </source>
</evidence>
<dbReference type="EC" id="2.3.2.27" evidence="12"/>
<dbReference type="GeneTree" id="ENSGT00950000183075"/>
<dbReference type="GO" id="GO:0008270">
    <property type="term" value="F:zinc ion binding"/>
    <property type="evidence" value="ECO:0007669"/>
    <property type="project" value="UniProtKB-UniRule"/>
</dbReference>
<feature type="compositionally biased region" description="Basic and acidic residues" evidence="13">
    <location>
        <begin position="963"/>
        <end position="973"/>
    </location>
</feature>
<dbReference type="Pfam" id="PF22960">
    <property type="entry name" value="WHD_UBR1"/>
    <property type="match status" value="1"/>
</dbReference>
<evidence type="ECO:0000256" key="9">
    <source>
        <dbReference type="ARBA" id="ARBA00022990"/>
    </source>
</evidence>
<keyword evidence="8 12" id="KW-0862">Zinc</keyword>
<gene>
    <name evidence="15" type="primary">UBR2</name>
</gene>
<dbReference type="UniPathway" id="UPA00143"/>
<dbReference type="GO" id="GO:0061630">
    <property type="term" value="F:ubiquitin protein ligase activity"/>
    <property type="evidence" value="ECO:0007669"/>
    <property type="project" value="UniProtKB-UniRule"/>
</dbReference>
<accession>A0A4W6E2Y4</accession>
<keyword evidence="7 12" id="KW-0833">Ubl conjugation pathway</keyword>
<dbReference type="InterPro" id="IPR039164">
    <property type="entry name" value="UBR1-like"/>
</dbReference>
<dbReference type="FunFam" id="2.10.110.30:FF:000001">
    <property type="entry name" value="E3 ubiquitin-protein ligase UBR2 isoform 1"/>
    <property type="match status" value="1"/>
</dbReference>
<keyword evidence="9" id="KW-0007">Acetylation</keyword>
<reference evidence="16" key="1">
    <citation type="submission" date="2015-09" db="EMBL/GenBank/DDBJ databases">
        <authorList>
            <person name="Sai Rama Sridatta P."/>
        </authorList>
    </citation>
    <scope>NUCLEOTIDE SEQUENCE [LARGE SCALE GENOMIC DNA]</scope>
</reference>
<evidence type="ECO:0000313" key="16">
    <source>
        <dbReference type="Proteomes" id="UP000314980"/>
    </source>
</evidence>
<sequence length="1655" mass="186974">MAAAESDGDPPSASRSEFLNFSAKDTASRWLAAADLQQEVYRHLAVYVPRILCLGPSGGSGSREEQREEQREELACQLLLLAPMEWLLLGEEPAAGLAQLQENNQPSPLCGHVFKVGEPTYSCRECAADPTCVLCMQCFLGSVHKEHRYRMTTSGGGGFCDCGDAEAWKKGPYCQKHTPTDNSRDTEEDPVAQLPADMVARGYSIFSIVLKYAVDLLTWDQEEQLPAGLEPLNTSRQSKPLRVQVMHSSVVAHQCFALKALSWLGQIIQYSDGLRRILCQVGLQKGAEGENSSLVDRLMLNDSKMWKGARNIYHQLLMNSLLMDLKYKKIFAIQFAKSYERLQSDYVKDDHDREFSITDLSVQIFTVPSLARMLMVEENLMTTIIRTFVDHLRHRDLQGRFQFDRYTAQQAFKFGRVQSLIGDLKYVLISRPSEWSDQLRMKFLEGLDAFLELLKCMQGMDPVVRQVGQHIEMEPEWEAAFTLQMKLTHIISMIQEWCSADECVLIEAYRKCLGALSHCYSGLPDGEQPISLSLAGHSVETFRYQVSQDKVSIHLPVCRLLAGLHVLLSRTEVASRFPEQLPLGELSPPLLIELPLRCLVLCAQVHAGMWRRNGFSLINQIYYYHNVKCRVEMFDKDIIMLQAGASMMDPNHFLMIVLSRFELFHIFSSADVRKRYREANKDVVQQNNTLIEEMLHLIIMVVGERYVAGVGQVEPFDEVRREIIHQLSIRPMAHSELVKALPENGNKETGLERVIDTVASFKKPGVTGRGLYELRPEWNKYFNLYFHHYSRADQSKAEEAQRKLRRQNGEDTALPPPLLPPLCPLFASLVNLLQCDVLLAVEGAVLQWAVEPSGGGWTESMLQRVLHLVGMALLEEQQQLENSSGDDDVTFNYTCKITRPGEAPSTSGSVLALLESLQNAPHLEVHKDMITWILKMVTNIKTMRERTSSTSTITISPGQGPEETVRDKDKAERKRKAEMARLRREKIMAQMSEMQKHFINENKELFQQSLEELEASTSATAENRRVGRAERRQLVTCILCQEEQEVRGHGRAMVLAAFVQRSTVLSKNRRRNLPDPERHDPLFMHPDLSLGIHTASCGHIMHATCWQRYFEAVQLKEQRRQQRLRGHTSYDVENGEFLCPLCECLSNTVIPLLPHTPSPDHSVNHSCLEEWLETTNQQIALLHSANKKQSDAGGAEPVVPEGFRVDFTPQNPFSSSISEMITTFSMSTYKVGLKVNPNEQDHRVPVLSWSTCAYTIQSIERFLMDEEKPLFGSLPCRQDDCLSSLTRFSSACWTAAPLKTVHTHFFRLFAALVPDSQVENTPCILDIDMFHLLVSFIIEHQFKSTHLHLLHLVTVAHLVQILLTSTTEEVCMDQDSGGSEEEELTCQLYDTLRKHLGGVLPEVSSGWQLWRCVKAGVLPFLRAATLFFHYLNSTAPPADLLVAGPGQWEALCSYLSLPSNLLQLHQSQHTQLEWCRHPGVTQTLQGGGVIVRFPRESNRLIELPEDYSVLINQASSFTCPRSGGDKSRAPTLCLVCGSMLCSQSYCCQTEVDGEDVGACTAHTFTCGAGLGLFLRVRESQVLFVAGKTKGCFYPPPYLDDYGETDQGLKRGNPLHLCSERYRKIERLWRQHGIAEVIGHAQEANQTLVAIDWQHL</sequence>
<keyword evidence="4 12" id="KW-0808">Transferase</keyword>
<feature type="domain" description="UBR-type" evidence="14">
    <location>
        <begin position="108"/>
        <end position="179"/>
    </location>
</feature>
<comment type="pathway">
    <text evidence="2 12">Protein modification; protein ubiquitination.</text>
</comment>
<evidence type="ECO:0000256" key="10">
    <source>
        <dbReference type="ARBA" id="ARBA00046341"/>
    </source>
</evidence>
<evidence type="ECO:0000256" key="11">
    <source>
        <dbReference type="PROSITE-ProRule" id="PRU00508"/>
    </source>
</evidence>
<dbReference type="InterPro" id="IPR042065">
    <property type="entry name" value="E3_ELL-like"/>
</dbReference>
<dbReference type="CDD" id="cd19679">
    <property type="entry name" value="UBR-box_UBR2"/>
    <property type="match status" value="1"/>
</dbReference>
<keyword evidence="3" id="KW-0597">Phosphoprotein</keyword>
<dbReference type="GO" id="GO:0016567">
    <property type="term" value="P:protein ubiquitination"/>
    <property type="evidence" value="ECO:0007669"/>
    <property type="project" value="UniProtKB-UniRule"/>
</dbReference>
<evidence type="ECO:0000256" key="6">
    <source>
        <dbReference type="ARBA" id="ARBA00022771"/>
    </source>
</evidence>
<dbReference type="PROSITE" id="PS51157">
    <property type="entry name" value="ZF_UBR"/>
    <property type="match status" value="1"/>
</dbReference>
<dbReference type="InterPro" id="IPR003126">
    <property type="entry name" value="Znf_UBR"/>
</dbReference>
<dbReference type="GO" id="GO:0000151">
    <property type="term" value="C:ubiquitin ligase complex"/>
    <property type="evidence" value="ECO:0007669"/>
    <property type="project" value="TreeGrafter"/>
</dbReference>
<keyword evidence="16" id="KW-1185">Reference proteome</keyword>
<reference evidence="15" key="3">
    <citation type="submission" date="2025-09" db="UniProtKB">
        <authorList>
            <consortium name="Ensembl"/>
        </authorList>
    </citation>
    <scope>IDENTIFICATION</scope>
</reference>
<dbReference type="Ensembl" id="ENSLCAT00010032566.1">
    <property type="protein sequence ID" value="ENSLCAP00010031841.1"/>
    <property type="gene ID" value="ENSLCAG00010014954.1"/>
</dbReference>
<feature type="zinc finger region" description="UBR-type" evidence="11">
    <location>
        <begin position="108"/>
        <end position="179"/>
    </location>
</feature>
<proteinExistence type="inferred from homology"/>
<comment type="similarity">
    <text evidence="10 12">Belongs to the E3 ubiquitin-protein ligase UBR1-like family.</text>
</comment>
<dbReference type="Gene3D" id="1.10.10.2670">
    <property type="entry name" value="E3 ubiquitin-protein ligase"/>
    <property type="match status" value="1"/>
</dbReference>
<name>A0A4W6E2Y4_LATCA</name>
<dbReference type="SUPFAM" id="SSF46785">
    <property type="entry name" value="Winged helix' DNA-binding domain"/>
    <property type="match status" value="1"/>
</dbReference>
<dbReference type="InterPro" id="IPR036390">
    <property type="entry name" value="WH_DNA-bd_sf"/>
</dbReference>
<comment type="function">
    <text evidence="12">Ubiquitin ligase protein which is a component of the N-end rule pathway. Recognizes and binds to proteins bearing specific N-terminal residues that are destabilizing according to the N-end rule, leading to their ubiquitination and subsequent degradation.</text>
</comment>
<dbReference type="Proteomes" id="UP000314980">
    <property type="component" value="Unassembled WGS sequence"/>
</dbReference>
<dbReference type="InterPro" id="IPR044046">
    <property type="entry name" value="E3_ligase_UBR-like_C"/>
</dbReference>
<dbReference type="GO" id="GO:0071596">
    <property type="term" value="P:ubiquitin-dependent protein catabolic process via the N-end rule pathway"/>
    <property type="evidence" value="ECO:0007669"/>
    <property type="project" value="UniProtKB-UniRule"/>
</dbReference>
<keyword evidence="5 12" id="KW-0479">Metal-binding</keyword>
<comment type="catalytic activity">
    <reaction evidence="1 12">
        <text>S-ubiquitinyl-[E2 ubiquitin-conjugating enzyme]-L-cysteine + [acceptor protein]-L-lysine = [E2 ubiquitin-conjugating enzyme]-L-cysteine + N(6)-ubiquitinyl-[acceptor protein]-L-lysine.</text>
        <dbReference type="EC" id="2.3.2.27"/>
    </reaction>
</comment>
<feature type="region of interest" description="Disordered" evidence="13">
    <location>
        <begin position="948"/>
        <end position="973"/>
    </location>
</feature>
<dbReference type="PANTHER" id="PTHR21497:SF28">
    <property type="entry name" value="E3 UBIQUITIN-PROTEIN LIGASE UBR2"/>
    <property type="match status" value="1"/>
</dbReference>
<evidence type="ECO:0000256" key="8">
    <source>
        <dbReference type="ARBA" id="ARBA00022833"/>
    </source>
</evidence>